<reference evidence="10" key="1">
    <citation type="submission" date="2024-03" db="EMBL/GenBank/DDBJ databases">
        <title>WGS assembly of Saponaria officinalis var. Norfolk2.</title>
        <authorList>
            <person name="Jenkins J."/>
            <person name="Shu S."/>
            <person name="Grimwood J."/>
            <person name="Barry K."/>
            <person name="Goodstein D."/>
            <person name="Schmutz J."/>
            <person name="Leebens-Mack J."/>
            <person name="Osbourn A."/>
        </authorList>
    </citation>
    <scope>NUCLEOTIDE SEQUENCE [LARGE SCALE GENOMIC DNA]</scope>
    <source>
        <strain evidence="10">JIC</strain>
    </source>
</reference>
<dbReference type="Pfam" id="PF14380">
    <property type="entry name" value="WAK_assoc"/>
    <property type="match status" value="1"/>
</dbReference>
<keyword evidence="11" id="KW-1185">Reference proteome</keyword>
<comment type="caution">
    <text evidence="10">The sequence shown here is derived from an EMBL/GenBank/DDBJ whole genome shotgun (WGS) entry which is preliminary data.</text>
</comment>
<comment type="subcellular location">
    <subcellularLocation>
        <location evidence="1">Membrane</location>
        <topology evidence="1">Single-pass membrane protein</topology>
    </subcellularLocation>
</comment>
<sequence length="282" mass="31526">MFNLMSSIRDLIVTIFIIILVLPSSTGVDSGYITCTSSLFSCGNVSNVGYPFWGDGRPRYCGLPALQLQCLHSEIGDFPTLIFGSKDKAPYNVASLKHFESNITLELRRFPYIPCTSYSKNINNIFKFSPSVENITFLYNCPSNILPHYSNNSVVCFEDQNQAYYVSNLSAHKEYASCSSTVVPVFRKQLDLYNQGKVDSITQVLNQGFDVSYEYSPQCLSCKNSRGTCGSSEVSEFVCLCKNGPSLYGCQKSGMLYGVLRMYFLLFRFSAYGDFTGCCTLF</sequence>
<name>A0AAW1HLN5_SAPOF</name>
<evidence type="ECO:0000256" key="4">
    <source>
        <dbReference type="ARBA" id="ARBA00023180"/>
    </source>
</evidence>
<proteinExistence type="predicted"/>
<keyword evidence="3 7" id="KW-0732">Signal</keyword>
<feature type="chain" id="PRO_5043822328" description="non-specific serine/threonine protein kinase" evidence="7">
    <location>
        <begin position="28"/>
        <end position="282"/>
    </location>
</feature>
<protein>
    <recommendedName>
        <fullName evidence="2">non-specific serine/threonine protein kinase</fullName>
        <ecNumber evidence="2">2.7.11.1</ecNumber>
    </recommendedName>
</protein>
<feature type="domain" description="Wall-associated receptor kinase galacturonan-binding" evidence="8">
    <location>
        <begin position="35"/>
        <end position="104"/>
    </location>
</feature>
<gene>
    <name evidence="10" type="ORF">RND81_11G133600</name>
</gene>
<dbReference type="EC" id="2.7.11.1" evidence="2"/>
<evidence type="ECO:0000256" key="3">
    <source>
        <dbReference type="ARBA" id="ARBA00022729"/>
    </source>
</evidence>
<organism evidence="10 11">
    <name type="scientific">Saponaria officinalis</name>
    <name type="common">Common soapwort</name>
    <name type="synonym">Lychnis saponaria</name>
    <dbReference type="NCBI Taxonomy" id="3572"/>
    <lineage>
        <taxon>Eukaryota</taxon>
        <taxon>Viridiplantae</taxon>
        <taxon>Streptophyta</taxon>
        <taxon>Embryophyta</taxon>
        <taxon>Tracheophyta</taxon>
        <taxon>Spermatophyta</taxon>
        <taxon>Magnoliopsida</taxon>
        <taxon>eudicotyledons</taxon>
        <taxon>Gunneridae</taxon>
        <taxon>Pentapetalae</taxon>
        <taxon>Caryophyllales</taxon>
        <taxon>Caryophyllaceae</taxon>
        <taxon>Caryophylleae</taxon>
        <taxon>Saponaria</taxon>
    </lineage>
</organism>
<dbReference type="GO" id="GO:0016020">
    <property type="term" value="C:membrane"/>
    <property type="evidence" value="ECO:0007669"/>
    <property type="project" value="UniProtKB-SubCell"/>
</dbReference>
<evidence type="ECO:0000313" key="10">
    <source>
        <dbReference type="EMBL" id="KAK9677287.1"/>
    </source>
</evidence>
<dbReference type="GO" id="GO:0004674">
    <property type="term" value="F:protein serine/threonine kinase activity"/>
    <property type="evidence" value="ECO:0007669"/>
    <property type="project" value="UniProtKB-EC"/>
</dbReference>
<evidence type="ECO:0000259" key="8">
    <source>
        <dbReference type="Pfam" id="PF13947"/>
    </source>
</evidence>
<comment type="catalytic activity">
    <reaction evidence="5">
        <text>L-threonyl-[protein] + ATP = O-phospho-L-threonyl-[protein] + ADP + H(+)</text>
        <dbReference type="Rhea" id="RHEA:46608"/>
        <dbReference type="Rhea" id="RHEA-COMP:11060"/>
        <dbReference type="Rhea" id="RHEA-COMP:11605"/>
        <dbReference type="ChEBI" id="CHEBI:15378"/>
        <dbReference type="ChEBI" id="CHEBI:30013"/>
        <dbReference type="ChEBI" id="CHEBI:30616"/>
        <dbReference type="ChEBI" id="CHEBI:61977"/>
        <dbReference type="ChEBI" id="CHEBI:456216"/>
        <dbReference type="EC" id="2.7.11.1"/>
    </reaction>
</comment>
<dbReference type="Pfam" id="PF13947">
    <property type="entry name" value="GUB_WAK_bind"/>
    <property type="match status" value="1"/>
</dbReference>
<dbReference type="EMBL" id="JBDFQZ010000011">
    <property type="protein sequence ID" value="KAK9677287.1"/>
    <property type="molecule type" value="Genomic_DNA"/>
</dbReference>
<dbReference type="Proteomes" id="UP001443914">
    <property type="component" value="Unassembled WGS sequence"/>
</dbReference>
<dbReference type="PANTHER" id="PTHR33138">
    <property type="entry name" value="OS01G0690200 PROTEIN"/>
    <property type="match status" value="1"/>
</dbReference>
<dbReference type="AlphaFoldDB" id="A0AAW1HLN5"/>
<dbReference type="InterPro" id="IPR025287">
    <property type="entry name" value="WAK_GUB"/>
</dbReference>
<dbReference type="GO" id="GO:0030247">
    <property type="term" value="F:polysaccharide binding"/>
    <property type="evidence" value="ECO:0007669"/>
    <property type="project" value="InterPro"/>
</dbReference>
<feature type="domain" description="Wall-associated receptor kinase C-terminal" evidence="9">
    <location>
        <begin position="168"/>
        <end position="243"/>
    </location>
</feature>
<evidence type="ECO:0000256" key="1">
    <source>
        <dbReference type="ARBA" id="ARBA00004167"/>
    </source>
</evidence>
<evidence type="ECO:0000259" key="9">
    <source>
        <dbReference type="Pfam" id="PF14380"/>
    </source>
</evidence>
<comment type="catalytic activity">
    <reaction evidence="6">
        <text>L-seryl-[protein] + ATP = O-phospho-L-seryl-[protein] + ADP + H(+)</text>
        <dbReference type="Rhea" id="RHEA:17989"/>
        <dbReference type="Rhea" id="RHEA-COMP:9863"/>
        <dbReference type="Rhea" id="RHEA-COMP:11604"/>
        <dbReference type="ChEBI" id="CHEBI:15378"/>
        <dbReference type="ChEBI" id="CHEBI:29999"/>
        <dbReference type="ChEBI" id="CHEBI:30616"/>
        <dbReference type="ChEBI" id="CHEBI:83421"/>
        <dbReference type="ChEBI" id="CHEBI:456216"/>
        <dbReference type="EC" id="2.7.11.1"/>
    </reaction>
</comment>
<evidence type="ECO:0000313" key="11">
    <source>
        <dbReference type="Proteomes" id="UP001443914"/>
    </source>
</evidence>
<keyword evidence="4" id="KW-0325">Glycoprotein</keyword>
<evidence type="ECO:0000256" key="6">
    <source>
        <dbReference type="ARBA" id="ARBA00048679"/>
    </source>
</evidence>
<evidence type="ECO:0000256" key="2">
    <source>
        <dbReference type="ARBA" id="ARBA00012513"/>
    </source>
</evidence>
<accession>A0AAW1HLN5</accession>
<evidence type="ECO:0000256" key="7">
    <source>
        <dbReference type="SAM" id="SignalP"/>
    </source>
</evidence>
<feature type="signal peptide" evidence="7">
    <location>
        <begin position="1"/>
        <end position="27"/>
    </location>
</feature>
<evidence type="ECO:0000256" key="5">
    <source>
        <dbReference type="ARBA" id="ARBA00047899"/>
    </source>
</evidence>
<dbReference type="PANTHER" id="PTHR33138:SF85">
    <property type="entry name" value="LEAF RUST 10 DISEASE-RESISTANCE LOCUS RECEPTOR-LIKE PROTEIN KINASE-LIKE 2.7 ISOFORM X1"/>
    <property type="match status" value="1"/>
</dbReference>
<dbReference type="InterPro" id="IPR032872">
    <property type="entry name" value="WAK_assoc_C"/>
</dbReference>